<sequence length="287" mass="31508">MKKVVSEISGVVFSLPWLVARDEGLFEAEGIDMEFVTAVSSGRVTPTESPEDVNPILGHVAFRGRQGARIIALRSAVATQAILVHPDSPHYYPGTLGNKPVAVQFHAGSHYVALRLLSGYLPKDKLKLVHYGSPQFRFEALMNGEVAAAALMEPWITLAEKLGCRPVCEGHYLGAENASDNMDEETFAAINRAVAKAVDRINADKRRYLRYLIDEPRFAAVAAQHGGVTPEDFHLPRLRYSYNTPYTDEIVEDTYHWMVGWDLLDGAACSADLVDNRLAEPAAAAAD</sequence>
<reference evidence="4" key="1">
    <citation type="submission" date="2023-03" db="EMBL/GenBank/DDBJ databases">
        <authorList>
            <person name="Steffen K."/>
            <person name="Cardenas P."/>
        </authorList>
    </citation>
    <scope>NUCLEOTIDE SEQUENCE</scope>
</reference>
<comment type="caution">
    <text evidence="4">The sequence shown here is derived from an EMBL/GenBank/DDBJ whole genome shotgun (WGS) entry which is preliminary data.</text>
</comment>
<evidence type="ECO:0000256" key="3">
    <source>
        <dbReference type="ARBA" id="ARBA00022729"/>
    </source>
</evidence>
<protein>
    <submittedName>
        <fullName evidence="4">Uncharacterized protein</fullName>
    </submittedName>
</protein>
<organism evidence="4 5">
    <name type="scientific">Geodia barretti</name>
    <name type="common">Barrett's horny sponge</name>
    <dbReference type="NCBI Taxonomy" id="519541"/>
    <lineage>
        <taxon>Eukaryota</taxon>
        <taxon>Metazoa</taxon>
        <taxon>Porifera</taxon>
        <taxon>Demospongiae</taxon>
        <taxon>Heteroscleromorpha</taxon>
        <taxon>Tetractinellida</taxon>
        <taxon>Astrophorina</taxon>
        <taxon>Geodiidae</taxon>
        <taxon>Geodia</taxon>
    </lineage>
</organism>
<name>A0AA35XMM4_GEOBA</name>
<keyword evidence="5" id="KW-1185">Reference proteome</keyword>
<dbReference type="SUPFAM" id="SSF53850">
    <property type="entry name" value="Periplasmic binding protein-like II"/>
    <property type="match status" value="1"/>
</dbReference>
<gene>
    <name evidence="4" type="ORF">GBAR_LOCUS31169</name>
</gene>
<dbReference type="Proteomes" id="UP001174909">
    <property type="component" value="Unassembled WGS sequence"/>
</dbReference>
<evidence type="ECO:0000256" key="1">
    <source>
        <dbReference type="ARBA" id="ARBA00004418"/>
    </source>
</evidence>
<dbReference type="PANTHER" id="PTHR30024">
    <property type="entry name" value="ALIPHATIC SULFONATES-BINDING PROTEIN-RELATED"/>
    <property type="match status" value="1"/>
</dbReference>
<comment type="subcellular location">
    <subcellularLocation>
        <location evidence="1">Periplasm</location>
    </subcellularLocation>
</comment>
<dbReference type="Gene3D" id="3.40.190.10">
    <property type="entry name" value="Periplasmic binding protein-like II"/>
    <property type="match status" value="1"/>
</dbReference>
<evidence type="ECO:0000313" key="5">
    <source>
        <dbReference type="Proteomes" id="UP001174909"/>
    </source>
</evidence>
<dbReference type="PANTHER" id="PTHR30024:SF47">
    <property type="entry name" value="TAURINE-BINDING PERIPLASMIC PROTEIN"/>
    <property type="match status" value="1"/>
</dbReference>
<proteinExistence type="inferred from homology"/>
<evidence type="ECO:0000313" key="4">
    <source>
        <dbReference type="EMBL" id="CAI8057207.1"/>
    </source>
</evidence>
<evidence type="ECO:0000256" key="2">
    <source>
        <dbReference type="ARBA" id="ARBA00010742"/>
    </source>
</evidence>
<dbReference type="EMBL" id="CASHTH010004428">
    <property type="protein sequence ID" value="CAI8057207.1"/>
    <property type="molecule type" value="Genomic_DNA"/>
</dbReference>
<keyword evidence="3" id="KW-0732">Signal</keyword>
<dbReference type="AlphaFoldDB" id="A0AA35XMM4"/>
<comment type="similarity">
    <text evidence="2">Belongs to the bacterial solute-binding protein SsuA/TauA family.</text>
</comment>
<accession>A0AA35XMM4</accession>